<feature type="domain" description="IF rod" evidence="4">
    <location>
        <begin position="21"/>
        <end position="377"/>
    </location>
</feature>
<dbReference type="OrthoDB" id="102442at2759"/>
<dbReference type="EMBL" id="CAJHNH020007767">
    <property type="protein sequence ID" value="CAG5134935.1"/>
    <property type="molecule type" value="Genomic_DNA"/>
</dbReference>
<dbReference type="GO" id="GO:0005200">
    <property type="term" value="F:structural constituent of cytoskeleton"/>
    <property type="evidence" value="ECO:0007669"/>
    <property type="project" value="TreeGrafter"/>
</dbReference>
<keyword evidence="1" id="KW-0403">Intermediate filament</keyword>
<dbReference type="GO" id="GO:0005882">
    <property type="term" value="C:intermediate filament"/>
    <property type="evidence" value="ECO:0007669"/>
    <property type="project" value="UniProtKB-KW"/>
</dbReference>
<feature type="coiled-coil region" evidence="3">
    <location>
        <begin position="277"/>
        <end position="350"/>
    </location>
</feature>
<dbReference type="InterPro" id="IPR039008">
    <property type="entry name" value="IF_rod_dom"/>
</dbReference>
<protein>
    <recommendedName>
        <fullName evidence="4">IF rod domain-containing protein</fullName>
    </recommendedName>
</protein>
<dbReference type="PANTHER" id="PTHR45721:SF11">
    <property type="entry name" value="LAMIN DM0-RELATED"/>
    <property type="match status" value="1"/>
</dbReference>
<comment type="caution">
    <text evidence="5">The sequence shown here is derived from an EMBL/GenBank/DDBJ whole genome shotgun (WGS) entry which is preliminary data.</text>
</comment>
<dbReference type="Gene3D" id="1.20.5.1160">
    <property type="entry name" value="Vasodilator-stimulated phosphoprotein"/>
    <property type="match status" value="1"/>
</dbReference>
<evidence type="ECO:0000259" key="4">
    <source>
        <dbReference type="Pfam" id="PF00038"/>
    </source>
</evidence>
<dbReference type="GO" id="GO:0051664">
    <property type="term" value="P:nuclear pore localization"/>
    <property type="evidence" value="ECO:0007669"/>
    <property type="project" value="TreeGrafter"/>
</dbReference>
<evidence type="ECO:0000256" key="2">
    <source>
        <dbReference type="ARBA" id="ARBA00023054"/>
    </source>
</evidence>
<sequence>MDYISRTSELHSKPVPVSRLQEKEELQQLADKFSAYVSYVRQLDRHVTGPADFAALVKIHEEEIANLKRIYEAELEKLRNEIEVGAHSRSSLQTQCNNQQTSICDLQNKLSHEADKNSKLLADVSFLQNKVEKLESELGAAHSRLQQQENVDQLNRCVDNLTREVDQWKHRFDHEQLASRELENQLQQTLKKTEFSDQVREQEIRDYKNRLDLALDTIISLEAALQEANKVPISEVLKQVKEKVEAEFRRYLAEAEEQYSRNLSILKVRIDSDAETLQKLSLERNELSGKIGELKDKIRNLEGQIASLHHQNKTLEDAILAERRQAEGNIAHLENKFRDVQDKLMAKMNELVNVRDFSTPLKSEIEALKVLLEEEEN</sequence>
<dbReference type="GO" id="GO:0006998">
    <property type="term" value="P:nuclear envelope organization"/>
    <property type="evidence" value="ECO:0007669"/>
    <property type="project" value="TreeGrafter"/>
</dbReference>
<name>A0A8S4A4H6_9EUPU</name>
<gene>
    <name evidence="5" type="ORF">CUNI_LOCUS20493</name>
</gene>
<dbReference type="Gene3D" id="1.20.5.170">
    <property type="match status" value="1"/>
</dbReference>
<evidence type="ECO:0000313" key="6">
    <source>
        <dbReference type="Proteomes" id="UP000678393"/>
    </source>
</evidence>
<keyword evidence="6" id="KW-1185">Reference proteome</keyword>
<dbReference type="GO" id="GO:0005652">
    <property type="term" value="C:nuclear lamina"/>
    <property type="evidence" value="ECO:0007669"/>
    <property type="project" value="TreeGrafter"/>
</dbReference>
<keyword evidence="2 3" id="KW-0175">Coiled coil</keyword>
<dbReference type="Proteomes" id="UP000678393">
    <property type="component" value="Unassembled WGS sequence"/>
</dbReference>
<proteinExistence type="predicted"/>
<feature type="coiled-coil region" evidence="3">
    <location>
        <begin position="117"/>
        <end position="171"/>
    </location>
</feature>
<evidence type="ECO:0000256" key="1">
    <source>
        <dbReference type="ARBA" id="ARBA00022754"/>
    </source>
</evidence>
<dbReference type="GO" id="GO:0090435">
    <property type="term" value="P:protein localization to nuclear envelope"/>
    <property type="evidence" value="ECO:0007669"/>
    <property type="project" value="TreeGrafter"/>
</dbReference>
<dbReference type="GO" id="GO:0031507">
    <property type="term" value="P:heterochromatin formation"/>
    <property type="evidence" value="ECO:0007669"/>
    <property type="project" value="TreeGrafter"/>
</dbReference>
<dbReference type="AlphaFoldDB" id="A0A8S4A4H6"/>
<dbReference type="Pfam" id="PF00038">
    <property type="entry name" value="Filament"/>
    <property type="match status" value="1"/>
</dbReference>
<reference evidence="5" key="1">
    <citation type="submission" date="2021-04" db="EMBL/GenBank/DDBJ databases">
        <authorList>
            <consortium name="Molecular Ecology Group"/>
        </authorList>
    </citation>
    <scope>NUCLEOTIDE SEQUENCE</scope>
</reference>
<accession>A0A8S4A4H6</accession>
<evidence type="ECO:0000313" key="5">
    <source>
        <dbReference type="EMBL" id="CAG5134935.1"/>
    </source>
</evidence>
<dbReference type="GO" id="GO:0007097">
    <property type="term" value="P:nuclear migration"/>
    <property type="evidence" value="ECO:0007669"/>
    <property type="project" value="TreeGrafter"/>
</dbReference>
<evidence type="ECO:0000256" key="3">
    <source>
        <dbReference type="SAM" id="Coils"/>
    </source>
</evidence>
<dbReference type="PANTHER" id="PTHR45721">
    <property type="entry name" value="LAMIN DM0-RELATED"/>
    <property type="match status" value="1"/>
</dbReference>
<feature type="non-terminal residue" evidence="5">
    <location>
        <position position="1"/>
    </location>
</feature>
<organism evidence="5 6">
    <name type="scientific">Candidula unifasciata</name>
    <dbReference type="NCBI Taxonomy" id="100452"/>
    <lineage>
        <taxon>Eukaryota</taxon>
        <taxon>Metazoa</taxon>
        <taxon>Spiralia</taxon>
        <taxon>Lophotrochozoa</taxon>
        <taxon>Mollusca</taxon>
        <taxon>Gastropoda</taxon>
        <taxon>Heterobranchia</taxon>
        <taxon>Euthyneura</taxon>
        <taxon>Panpulmonata</taxon>
        <taxon>Eupulmonata</taxon>
        <taxon>Stylommatophora</taxon>
        <taxon>Helicina</taxon>
        <taxon>Helicoidea</taxon>
        <taxon>Geomitridae</taxon>
        <taxon>Candidula</taxon>
    </lineage>
</organism>